<evidence type="ECO:0000313" key="3">
    <source>
        <dbReference type="Proteomes" id="UP000465240"/>
    </source>
</evidence>
<dbReference type="SUPFAM" id="SSF50129">
    <property type="entry name" value="GroES-like"/>
    <property type="match status" value="1"/>
</dbReference>
<accession>A0ABQ1C1F7</accession>
<name>A0ABQ1C1F7_9MYCO</name>
<protein>
    <submittedName>
        <fullName evidence="2">NADPH:quinone reductase</fullName>
    </submittedName>
</protein>
<comment type="caution">
    <text evidence="2">The sequence shown here is derived from an EMBL/GenBank/DDBJ whole genome shotgun (WGS) entry which is preliminary data.</text>
</comment>
<dbReference type="EMBL" id="BLKX01000001">
    <property type="protein sequence ID" value="GFG78239.1"/>
    <property type="molecule type" value="Genomic_DNA"/>
</dbReference>
<dbReference type="InterPro" id="IPR050700">
    <property type="entry name" value="YIM1/Zinc_Alcohol_DH_Fams"/>
</dbReference>
<feature type="domain" description="Enoyl reductase (ER)" evidence="1">
    <location>
        <begin position="13"/>
        <end position="309"/>
    </location>
</feature>
<dbReference type="PANTHER" id="PTHR11695:SF294">
    <property type="entry name" value="RETICULON-4-INTERACTING PROTEIN 1, MITOCHONDRIAL"/>
    <property type="match status" value="1"/>
</dbReference>
<proteinExistence type="predicted"/>
<dbReference type="PANTHER" id="PTHR11695">
    <property type="entry name" value="ALCOHOL DEHYDROGENASE RELATED"/>
    <property type="match status" value="1"/>
</dbReference>
<keyword evidence="3" id="KW-1185">Reference proteome</keyword>
<dbReference type="CDD" id="cd05289">
    <property type="entry name" value="MDR_like_2"/>
    <property type="match status" value="1"/>
</dbReference>
<gene>
    <name evidence="2" type="ORF">MPRG_15150</name>
</gene>
<dbReference type="SMART" id="SM00829">
    <property type="entry name" value="PKS_ER"/>
    <property type="match status" value="1"/>
</dbReference>
<dbReference type="InterPro" id="IPR011032">
    <property type="entry name" value="GroES-like_sf"/>
</dbReference>
<evidence type="ECO:0000313" key="2">
    <source>
        <dbReference type="EMBL" id="GFG78239.1"/>
    </source>
</evidence>
<dbReference type="InterPro" id="IPR013154">
    <property type="entry name" value="ADH-like_N"/>
</dbReference>
<dbReference type="Gene3D" id="3.40.50.720">
    <property type="entry name" value="NAD(P)-binding Rossmann-like Domain"/>
    <property type="match status" value="1"/>
</dbReference>
<dbReference type="Gene3D" id="3.90.180.10">
    <property type="entry name" value="Medium-chain alcohol dehydrogenases, catalytic domain"/>
    <property type="match status" value="1"/>
</dbReference>
<dbReference type="SUPFAM" id="SSF51735">
    <property type="entry name" value="NAD(P)-binding Rossmann-fold domains"/>
    <property type="match status" value="1"/>
</dbReference>
<evidence type="ECO:0000259" key="1">
    <source>
        <dbReference type="SMART" id="SM00829"/>
    </source>
</evidence>
<organism evidence="2 3">
    <name type="scientific">Mycobacterium paragordonae</name>
    <dbReference type="NCBI Taxonomy" id="1389713"/>
    <lineage>
        <taxon>Bacteria</taxon>
        <taxon>Bacillati</taxon>
        <taxon>Actinomycetota</taxon>
        <taxon>Actinomycetes</taxon>
        <taxon>Mycobacteriales</taxon>
        <taxon>Mycobacteriaceae</taxon>
        <taxon>Mycobacterium</taxon>
    </lineage>
</organism>
<reference evidence="2 3" key="1">
    <citation type="journal article" date="2019" name="Emerg. Microbes Infect.">
        <title>Comprehensive subspecies identification of 175 nontuberculous mycobacteria species based on 7547 genomic profiles.</title>
        <authorList>
            <person name="Matsumoto Y."/>
            <person name="Kinjo T."/>
            <person name="Motooka D."/>
            <person name="Nabeya D."/>
            <person name="Jung N."/>
            <person name="Uechi K."/>
            <person name="Horii T."/>
            <person name="Iida T."/>
            <person name="Fujita J."/>
            <person name="Nakamura S."/>
        </authorList>
    </citation>
    <scope>NUCLEOTIDE SEQUENCE [LARGE SCALE GENOMIC DNA]</scope>
    <source>
        <strain evidence="2 3">JCM 18565</strain>
    </source>
</reference>
<dbReference type="Pfam" id="PF13602">
    <property type="entry name" value="ADH_zinc_N_2"/>
    <property type="match status" value="1"/>
</dbReference>
<dbReference type="Proteomes" id="UP000465240">
    <property type="component" value="Unassembled WGS sequence"/>
</dbReference>
<sequence length="313" mass="32744">MTTMTALRAHHRGGPEVLTVESAPVPVPAPGEVLVAVHAAAITFDELTWEETWTRDGVDRTPTILSHEVSGVVTEIGSGVTDLQQGDEVYGLVAFDRDGAAAEFVAMPATDLATKPSTVSHPVAAALPLAGLTALQALLDHAAVRPGEEVLVHGGAGGVGALTVQLAAQLGAEVTATVRSDTRDLVQGFGARRVIDTRTEAFDETGATYDVVIDTVGGQTLDRSFGVLRRGGRLATLSAPPPPGRADEIGVTATFFIVTANRVQLAELAELVDRGRLHVEIARTFPLAEGREAFESGSRPGRRAGKTVLVVRD</sequence>
<dbReference type="InterPro" id="IPR036291">
    <property type="entry name" value="NAD(P)-bd_dom_sf"/>
</dbReference>
<dbReference type="Pfam" id="PF08240">
    <property type="entry name" value="ADH_N"/>
    <property type="match status" value="1"/>
</dbReference>
<dbReference type="InterPro" id="IPR020843">
    <property type="entry name" value="ER"/>
</dbReference>